<name>A0ABY8TP68_TETOB</name>
<sequence>MLRVFGPPEDRVRDIFHGAPGSTQDRKARELEKKRAYGAELQAQMQEKERQRQQERQQRLAPGNLPW</sequence>
<dbReference type="Proteomes" id="UP001244341">
    <property type="component" value="Chromosome 2b"/>
</dbReference>
<evidence type="ECO:0000313" key="3">
    <source>
        <dbReference type="Proteomes" id="UP001244341"/>
    </source>
</evidence>
<evidence type="ECO:0000313" key="2">
    <source>
        <dbReference type="EMBL" id="WIA10669.1"/>
    </source>
</evidence>
<feature type="compositionally biased region" description="Basic and acidic residues" evidence="1">
    <location>
        <begin position="46"/>
        <end position="58"/>
    </location>
</feature>
<accession>A0ABY8TP68</accession>
<feature type="region of interest" description="Disordered" evidence="1">
    <location>
        <begin position="1"/>
        <end position="30"/>
    </location>
</feature>
<feature type="region of interest" description="Disordered" evidence="1">
    <location>
        <begin position="43"/>
        <end position="67"/>
    </location>
</feature>
<dbReference type="EMBL" id="CP126209">
    <property type="protein sequence ID" value="WIA10669.1"/>
    <property type="molecule type" value="Genomic_DNA"/>
</dbReference>
<gene>
    <name evidence="2" type="ORF">OEZ85_010849</name>
</gene>
<protein>
    <submittedName>
        <fullName evidence="2">Uncharacterized protein</fullName>
    </submittedName>
</protein>
<reference evidence="2 3" key="1">
    <citation type="submission" date="2023-05" db="EMBL/GenBank/DDBJ databases">
        <title>A 100% complete, gapless, phased diploid assembly of the Scenedesmus obliquus UTEX 3031 genome.</title>
        <authorList>
            <person name="Biondi T.C."/>
            <person name="Hanschen E.R."/>
            <person name="Kwon T."/>
            <person name="Eng W."/>
            <person name="Kruse C.P.S."/>
            <person name="Koehler S.I."/>
            <person name="Kunde Y."/>
            <person name="Gleasner C.D."/>
            <person name="You Mak K.T."/>
            <person name="Polle J."/>
            <person name="Hovde B.T."/>
            <person name="Starkenburg S.R."/>
        </authorList>
    </citation>
    <scope>NUCLEOTIDE SEQUENCE [LARGE SCALE GENOMIC DNA]</scope>
    <source>
        <strain evidence="2 3">DOE0152z</strain>
    </source>
</reference>
<proteinExistence type="predicted"/>
<evidence type="ECO:0000256" key="1">
    <source>
        <dbReference type="SAM" id="MobiDB-lite"/>
    </source>
</evidence>
<organism evidence="2 3">
    <name type="scientific">Tetradesmus obliquus</name>
    <name type="common">Green alga</name>
    <name type="synonym">Acutodesmus obliquus</name>
    <dbReference type="NCBI Taxonomy" id="3088"/>
    <lineage>
        <taxon>Eukaryota</taxon>
        <taxon>Viridiplantae</taxon>
        <taxon>Chlorophyta</taxon>
        <taxon>core chlorophytes</taxon>
        <taxon>Chlorophyceae</taxon>
        <taxon>CS clade</taxon>
        <taxon>Sphaeropleales</taxon>
        <taxon>Scenedesmaceae</taxon>
        <taxon>Tetradesmus</taxon>
    </lineage>
</organism>
<keyword evidence="3" id="KW-1185">Reference proteome</keyword>